<keyword evidence="1" id="KW-0812">Transmembrane</keyword>
<gene>
    <name evidence="2" type="ORF">ACFSAG_02900</name>
</gene>
<protein>
    <submittedName>
        <fullName evidence="2">Uncharacterized protein</fullName>
    </submittedName>
</protein>
<comment type="caution">
    <text evidence="2">The sequence shown here is derived from an EMBL/GenBank/DDBJ whole genome shotgun (WGS) entry which is preliminary data.</text>
</comment>
<keyword evidence="1" id="KW-0472">Membrane</keyword>
<keyword evidence="1" id="KW-1133">Transmembrane helix</keyword>
<keyword evidence="3" id="KW-1185">Reference proteome</keyword>
<organism evidence="2 3">
    <name type="scientific">Sphingorhabdus buctiana</name>
    <dbReference type="NCBI Taxonomy" id="1508805"/>
    <lineage>
        <taxon>Bacteria</taxon>
        <taxon>Pseudomonadati</taxon>
        <taxon>Pseudomonadota</taxon>
        <taxon>Alphaproteobacteria</taxon>
        <taxon>Sphingomonadales</taxon>
        <taxon>Sphingomonadaceae</taxon>
        <taxon>Sphingorhabdus</taxon>
    </lineage>
</organism>
<feature type="transmembrane region" description="Helical" evidence="1">
    <location>
        <begin position="50"/>
        <end position="74"/>
    </location>
</feature>
<proteinExistence type="predicted"/>
<evidence type="ECO:0000313" key="3">
    <source>
        <dbReference type="Proteomes" id="UP001597215"/>
    </source>
</evidence>
<reference evidence="3" key="1">
    <citation type="journal article" date="2019" name="Int. J. Syst. Evol. Microbiol.">
        <title>The Global Catalogue of Microorganisms (GCM) 10K type strain sequencing project: providing services to taxonomists for standard genome sequencing and annotation.</title>
        <authorList>
            <consortium name="The Broad Institute Genomics Platform"/>
            <consortium name="The Broad Institute Genome Sequencing Center for Infectious Disease"/>
            <person name="Wu L."/>
            <person name="Ma J."/>
        </authorList>
    </citation>
    <scope>NUCLEOTIDE SEQUENCE [LARGE SCALE GENOMIC DNA]</scope>
    <source>
        <strain evidence="3">CGMCC 1.12449</strain>
    </source>
</reference>
<dbReference type="RefSeq" id="WP_381511216.1">
    <property type="nucleotide sequence ID" value="NZ_JBHUEL010000002.1"/>
</dbReference>
<dbReference type="Proteomes" id="UP001597215">
    <property type="component" value="Unassembled WGS sequence"/>
</dbReference>
<evidence type="ECO:0000256" key="1">
    <source>
        <dbReference type="SAM" id="Phobius"/>
    </source>
</evidence>
<evidence type="ECO:0000313" key="2">
    <source>
        <dbReference type="EMBL" id="MFD1765789.1"/>
    </source>
</evidence>
<sequence length="79" mass="8979">MIDRYAVLVLLGIAFVFGYTATKGLRDGFTRIPIAFIEFEEFDRIENPANFWGITVLNSGIAISMVCTISYWFMNGMIE</sequence>
<accession>A0ABW4MBZ0</accession>
<dbReference type="EMBL" id="JBHUEL010000002">
    <property type="protein sequence ID" value="MFD1765789.1"/>
    <property type="molecule type" value="Genomic_DNA"/>
</dbReference>
<name>A0ABW4MBZ0_9SPHN</name>